<feature type="domain" description="Transcription regulator PadR N-terminal" evidence="1">
    <location>
        <begin position="9"/>
        <end position="92"/>
    </location>
</feature>
<protein>
    <submittedName>
        <fullName evidence="2">PadR family transcriptional regulator</fullName>
    </submittedName>
</protein>
<name>A0ABP4TUW2_9ACTN</name>
<dbReference type="InterPro" id="IPR036388">
    <property type="entry name" value="WH-like_DNA-bd_sf"/>
</dbReference>
<dbReference type="SUPFAM" id="SSF46785">
    <property type="entry name" value="Winged helix' DNA-binding domain"/>
    <property type="match status" value="1"/>
</dbReference>
<dbReference type="InterPro" id="IPR052509">
    <property type="entry name" value="Metal_resp_DNA-bind_regulator"/>
</dbReference>
<dbReference type="InterPro" id="IPR005149">
    <property type="entry name" value="Tscrpt_reg_PadR_N"/>
</dbReference>
<accession>A0ABP4TUW2</accession>
<dbReference type="Gene3D" id="1.10.10.10">
    <property type="entry name" value="Winged helix-like DNA-binding domain superfamily/Winged helix DNA-binding domain"/>
    <property type="match status" value="1"/>
</dbReference>
<keyword evidence="3" id="KW-1185">Reference proteome</keyword>
<dbReference type="InterPro" id="IPR036390">
    <property type="entry name" value="WH_DNA-bd_sf"/>
</dbReference>
<comment type="caution">
    <text evidence="2">The sequence shown here is derived from an EMBL/GenBank/DDBJ whole genome shotgun (WGS) entry which is preliminary data.</text>
</comment>
<dbReference type="EMBL" id="BAAANY010000020">
    <property type="protein sequence ID" value="GAA1694365.1"/>
    <property type="molecule type" value="Genomic_DNA"/>
</dbReference>
<dbReference type="Pfam" id="PF03551">
    <property type="entry name" value="PadR"/>
    <property type="match status" value="1"/>
</dbReference>
<sequence>MTPAIFALLLALAGGEQHGYALMSDVEALTGGLIRLGPGTLYRSLQRMRVDGLIVEIEDTNDSGHIDGDSYDRRGERRRSYRLTDRGREAAAEEAGRLSVLVAAAESRGIRALETRTDHTERHAG</sequence>
<evidence type="ECO:0000313" key="3">
    <source>
        <dbReference type="Proteomes" id="UP001500618"/>
    </source>
</evidence>
<evidence type="ECO:0000259" key="1">
    <source>
        <dbReference type="Pfam" id="PF03551"/>
    </source>
</evidence>
<reference evidence="3" key="1">
    <citation type="journal article" date="2019" name="Int. J. Syst. Evol. Microbiol.">
        <title>The Global Catalogue of Microorganisms (GCM) 10K type strain sequencing project: providing services to taxonomists for standard genome sequencing and annotation.</title>
        <authorList>
            <consortium name="The Broad Institute Genomics Platform"/>
            <consortium name="The Broad Institute Genome Sequencing Center for Infectious Disease"/>
            <person name="Wu L."/>
            <person name="Ma J."/>
        </authorList>
    </citation>
    <scope>NUCLEOTIDE SEQUENCE [LARGE SCALE GENOMIC DNA]</scope>
    <source>
        <strain evidence="3">JCM 14718</strain>
    </source>
</reference>
<dbReference type="RefSeq" id="WP_344312857.1">
    <property type="nucleotide sequence ID" value="NZ_BAAANY010000020.1"/>
</dbReference>
<organism evidence="2 3">
    <name type="scientific">Fodinicola feengrottensis</name>
    <dbReference type="NCBI Taxonomy" id="435914"/>
    <lineage>
        <taxon>Bacteria</taxon>
        <taxon>Bacillati</taxon>
        <taxon>Actinomycetota</taxon>
        <taxon>Actinomycetes</taxon>
        <taxon>Mycobacteriales</taxon>
        <taxon>Fodinicola</taxon>
    </lineage>
</organism>
<dbReference type="PANTHER" id="PTHR33169">
    <property type="entry name" value="PADR-FAMILY TRANSCRIPTIONAL REGULATOR"/>
    <property type="match status" value="1"/>
</dbReference>
<dbReference type="PANTHER" id="PTHR33169:SF13">
    <property type="entry name" value="PADR-FAMILY TRANSCRIPTIONAL REGULATOR"/>
    <property type="match status" value="1"/>
</dbReference>
<gene>
    <name evidence="2" type="ORF">GCM10009765_49540</name>
</gene>
<proteinExistence type="predicted"/>
<dbReference type="Proteomes" id="UP001500618">
    <property type="component" value="Unassembled WGS sequence"/>
</dbReference>
<evidence type="ECO:0000313" key="2">
    <source>
        <dbReference type="EMBL" id="GAA1694365.1"/>
    </source>
</evidence>